<dbReference type="PANTHER" id="PTHR24096:SF149">
    <property type="entry name" value="AMP-BINDING DOMAIN-CONTAINING PROTEIN-RELATED"/>
    <property type="match status" value="1"/>
</dbReference>
<keyword evidence="2" id="KW-0436">Ligase</keyword>
<proteinExistence type="inferred from homology"/>
<dbReference type="InterPro" id="IPR019419">
    <property type="entry name" value="AIM19"/>
</dbReference>
<protein>
    <recommendedName>
        <fullName evidence="8">Acetyl-CoA synthetase-like protein</fullName>
    </recommendedName>
</protein>
<sequence length="625" mass="66974">MQCNTYTALFGAAAYALSTGDSVNGSGIVSCWSAVWLFFNARNAMKSKRILPISVAGAVASIGTAIVPTVDIPGVDVPRFYLAAARRNAPSLDTVAYHDIVTKQSITYQELEDMCRKVASGLINGLGIASGSTVAIFASNHVHYAALLFGVISTGATCCTISSAVSEGELEHQLADCGAHALFVGNAQLPMLCRVLSRGLVKIPPSRVVVIENYYQGQFTSLYKMLSTAPYLPFYISNEPESAATPAVIIYSSGTTGTSKGVILSHHNLIGNTTAMLTTVDYFIVHERLTESQDKAGREAFRPQRSLAVLPFAHITGLLSTVLNSIALGRTQYILGKYSIEAFLQAVQDYQIETALIVPSIAAQVVNHKHLNSYNLSSFRQLGCGAAPLSSGLQARVSSALQATVGHGYGMTEAGGGVCMMGSYKFAAGSVGFLFSGVEAKIVDVHSKQELGYGQEGELCLRTSTIMMGYINSAEETSKAIDSDGFLHTGDIAYISESNHVYIADRIKEVIKYKGLQVAPTEIEGILGDHPLVSDAAVIGIEDQERGTELPKAYVVLRNTGAGKDQAQAQRVTEELTQWVADRVANHKRLRGGIEIVEAIARSQTGKILRREMRAKHNARHAAKI</sequence>
<keyword evidence="7" id="KW-1185">Reference proteome</keyword>
<evidence type="ECO:0000256" key="3">
    <source>
        <dbReference type="SAM" id="Phobius"/>
    </source>
</evidence>
<gene>
    <name evidence="6" type="ORF">H4R26_000547</name>
</gene>
<dbReference type="Proteomes" id="UP001150907">
    <property type="component" value="Unassembled WGS sequence"/>
</dbReference>
<feature type="domain" description="AMP-dependent synthetase/ligase" evidence="4">
    <location>
        <begin position="92"/>
        <end position="470"/>
    </location>
</feature>
<evidence type="ECO:0000259" key="4">
    <source>
        <dbReference type="Pfam" id="PF00501"/>
    </source>
</evidence>
<comment type="caution">
    <text evidence="6">The sequence shown here is derived from an EMBL/GenBank/DDBJ whole genome shotgun (WGS) entry which is preliminary data.</text>
</comment>
<keyword evidence="3" id="KW-1133">Transmembrane helix</keyword>
<dbReference type="InterPro" id="IPR020845">
    <property type="entry name" value="AMP-binding_CS"/>
</dbReference>
<organism evidence="6 7">
    <name type="scientific">Coemansia thaxteri</name>
    <dbReference type="NCBI Taxonomy" id="2663907"/>
    <lineage>
        <taxon>Eukaryota</taxon>
        <taxon>Fungi</taxon>
        <taxon>Fungi incertae sedis</taxon>
        <taxon>Zoopagomycota</taxon>
        <taxon>Kickxellomycotina</taxon>
        <taxon>Kickxellomycetes</taxon>
        <taxon>Kickxellales</taxon>
        <taxon>Kickxellaceae</taxon>
        <taxon>Coemansia</taxon>
    </lineage>
</organism>
<name>A0A9W8BMF4_9FUNG</name>
<dbReference type="AlphaFoldDB" id="A0A9W8BMF4"/>
<dbReference type="OrthoDB" id="10253115at2759"/>
<reference evidence="6" key="1">
    <citation type="submission" date="2022-07" db="EMBL/GenBank/DDBJ databases">
        <title>Phylogenomic reconstructions and comparative analyses of Kickxellomycotina fungi.</title>
        <authorList>
            <person name="Reynolds N.K."/>
            <person name="Stajich J.E."/>
            <person name="Barry K."/>
            <person name="Grigoriev I.V."/>
            <person name="Crous P."/>
            <person name="Smith M.E."/>
        </authorList>
    </citation>
    <scope>NUCLEOTIDE SEQUENCE</scope>
    <source>
        <strain evidence="6">IMI 214461</strain>
    </source>
</reference>
<keyword evidence="3" id="KW-0812">Transmembrane</keyword>
<dbReference type="SUPFAM" id="SSF56801">
    <property type="entry name" value="Acetyl-CoA synthetase-like"/>
    <property type="match status" value="1"/>
</dbReference>
<dbReference type="InterPro" id="IPR000873">
    <property type="entry name" value="AMP-dep_synth/lig_dom"/>
</dbReference>
<dbReference type="PANTHER" id="PTHR24096">
    <property type="entry name" value="LONG-CHAIN-FATTY-ACID--COA LIGASE"/>
    <property type="match status" value="1"/>
</dbReference>
<evidence type="ECO:0000256" key="1">
    <source>
        <dbReference type="ARBA" id="ARBA00006432"/>
    </source>
</evidence>
<dbReference type="Pfam" id="PF13193">
    <property type="entry name" value="AMP-binding_C"/>
    <property type="match status" value="1"/>
</dbReference>
<evidence type="ECO:0008006" key="8">
    <source>
        <dbReference type="Google" id="ProtNLM"/>
    </source>
</evidence>
<dbReference type="Pfam" id="PF10315">
    <property type="entry name" value="Aim19"/>
    <property type="match status" value="1"/>
</dbReference>
<dbReference type="InterPro" id="IPR042099">
    <property type="entry name" value="ANL_N_sf"/>
</dbReference>
<comment type="similarity">
    <text evidence="1">Belongs to the ATP-dependent AMP-binding enzyme family.</text>
</comment>
<dbReference type="InterPro" id="IPR025110">
    <property type="entry name" value="AMP-bd_C"/>
</dbReference>
<dbReference type="EMBL" id="JANBQF010000017">
    <property type="protein sequence ID" value="KAJ2007817.1"/>
    <property type="molecule type" value="Genomic_DNA"/>
</dbReference>
<evidence type="ECO:0000256" key="2">
    <source>
        <dbReference type="ARBA" id="ARBA00022598"/>
    </source>
</evidence>
<dbReference type="Gene3D" id="3.30.300.30">
    <property type="match status" value="1"/>
</dbReference>
<dbReference type="InterPro" id="IPR045851">
    <property type="entry name" value="AMP-bd_C_sf"/>
</dbReference>
<dbReference type="Pfam" id="PF00501">
    <property type="entry name" value="AMP-binding"/>
    <property type="match status" value="1"/>
</dbReference>
<accession>A0A9W8BMF4</accession>
<feature type="transmembrane region" description="Helical" evidence="3">
    <location>
        <begin position="50"/>
        <end position="70"/>
    </location>
</feature>
<evidence type="ECO:0000313" key="6">
    <source>
        <dbReference type="EMBL" id="KAJ2007817.1"/>
    </source>
</evidence>
<keyword evidence="3" id="KW-0472">Membrane</keyword>
<evidence type="ECO:0000313" key="7">
    <source>
        <dbReference type="Proteomes" id="UP001150907"/>
    </source>
</evidence>
<dbReference type="GO" id="GO:0016405">
    <property type="term" value="F:CoA-ligase activity"/>
    <property type="evidence" value="ECO:0007669"/>
    <property type="project" value="TreeGrafter"/>
</dbReference>
<dbReference type="PROSITE" id="PS00455">
    <property type="entry name" value="AMP_BINDING"/>
    <property type="match status" value="1"/>
</dbReference>
<evidence type="ECO:0000259" key="5">
    <source>
        <dbReference type="Pfam" id="PF13193"/>
    </source>
</evidence>
<feature type="domain" description="AMP-binding enzyme C-terminal" evidence="5">
    <location>
        <begin position="522"/>
        <end position="607"/>
    </location>
</feature>
<dbReference type="Gene3D" id="3.40.50.12780">
    <property type="entry name" value="N-terminal domain of ligase-like"/>
    <property type="match status" value="1"/>
</dbReference>